<dbReference type="Pfam" id="PF00903">
    <property type="entry name" value="Glyoxalase"/>
    <property type="match status" value="1"/>
</dbReference>
<dbReference type="PANTHER" id="PTHR36503:SF3">
    <property type="entry name" value="BLR0126 PROTEIN"/>
    <property type="match status" value="1"/>
</dbReference>
<dbReference type="SUPFAM" id="SSF54593">
    <property type="entry name" value="Glyoxalase/Bleomycin resistance protein/Dihydroxybiphenyl dioxygenase"/>
    <property type="match status" value="1"/>
</dbReference>
<sequence>MEFFEPQVILFVEDCERAAAFYARLGFAETFRSADDAPVKVEMALGGFTLGLAHPGPAAQSHGLEPVTEGDRVCLTLWTDDVESAFDRVVEAGGQARREPHPFREVLRVAFVNDLDGHPIQLVERVG</sequence>
<accession>A0ABT8G9T5</accession>
<dbReference type="Proteomes" id="UP001172728">
    <property type="component" value="Unassembled WGS sequence"/>
</dbReference>
<dbReference type="PROSITE" id="PS51819">
    <property type="entry name" value="VOC"/>
    <property type="match status" value="1"/>
</dbReference>
<dbReference type="InterPro" id="IPR004360">
    <property type="entry name" value="Glyas_Fos-R_dOase_dom"/>
</dbReference>
<proteinExistence type="predicted"/>
<dbReference type="InterPro" id="IPR037523">
    <property type="entry name" value="VOC_core"/>
</dbReference>
<dbReference type="RefSeq" id="WP_301133451.1">
    <property type="nucleotide sequence ID" value="NZ_JAUHPW010000005.1"/>
</dbReference>
<gene>
    <name evidence="2" type="ORF">QQX09_08525</name>
</gene>
<comment type="caution">
    <text evidence="2">The sequence shown here is derived from an EMBL/GenBank/DDBJ whole genome shotgun (WGS) entry which is preliminary data.</text>
</comment>
<name>A0ABT8G9T5_9MICO</name>
<dbReference type="PANTHER" id="PTHR36503">
    <property type="entry name" value="BLR2520 PROTEIN"/>
    <property type="match status" value="1"/>
</dbReference>
<dbReference type="EMBL" id="JAUHPW010000005">
    <property type="protein sequence ID" value="MDN4475900.1"/>
    <property type="molecule type" value="Genomic_DNA"/>
</dbReference>
<dbReference type="InterPro" id="IPR029068">
    <property type="entry name" value="Glyas_Bleomycin-R_OHBP_Dase"/>
</dbReference>
<dbReference type="Gene3D" id="3.10.180.10">
    <property type="entry name" value="2,3-Dihydroxybiphenyl 1,2-Dioxygenase, domain 1"/>
    <property type="match status" value="1"/>
</dbReference>
<protein>
    <submittedName>
        <fullName evidence="2">VOC family protein</fullName>
    </submittedName>
</protein>
<evidence type="ECO:0000313" key="2">
    <source>
        <dbReference type="EMBL" id="MDN4475900.1"/>
    </source>
</evidence>
<reference evidence="2" key="1">
    <citation type="submission" date="2023-06" db="EMBL/GenBank/DDBJ databases">
        <title>Sysu t00192.</title>
        <authorList>
            <person name="Gao L."/>
            <person name="Fang B.-Z."/>
            <person name="Li W.-J."/>
        </authorList>
    </citation>
    <scope>NUCLEOTIDE SEQUENCE</scope>
    <source>
        <strain evidence="2">SYSU T00192</strain>
    </source>
</reference>
<organism evidence="2 3">
    <name type="scientific">Demequina litoralis</name>
    <dbReference type="NCBI Taxonomy" id="3051660"/>
    <lineage>
        <taxon>Bacteria</taxon>
        <taxon>Bacillati</taxon>
        <taxon>Actinomycetota</taxon>
        <taxon>Actinomycetes</taxon>
        <taxon>Micrococcales</taxon>
        <taxon>Demequinaceae</taxon>
        <taxon>Demequina</taxon>
    </lineage>
</organism>
<evidence type="ECO:0000313" key="3">
    <source>
        <dbReference type="Proteomes" id="UP001172728"/>
    </source>
</evidence>
<keyword evidence="3" id="KW-1185">Reference proteome</keyword>
<evidence type="ECO:0000259" key="1">
    <source>
        <dbReference type="PROSITE" id="PS51819"/>
    </source>
</evidence>
<feature type="domain" description="VOC" evidence="1">
    <location>
        <begin position="3"/>
        <end position="125"/>
    </location>
</feature>